<dbReference type="RefSeq" id="WP_054458049.1">
    <property type="nucleotide sequence ID" value="NZ_CYTK01000012.1"/>
</dbReference>
<reference evidence="2 3" key="1">
    <citation type="submission" date="2015-09" db="EMBL/GenBank/DDBJ databases">
        <authorList>
            <consortium name="Pathogen Informatics"/>
        </authorList>
    </citation>
    <scope>NUCLEOTIDE SEQUENCE [LARGE SCALE GENOMIC DNA]</scope>
    <source>
        <strain evidence="2 3">2789STDY5608625</strain>
    </source>
</reference>
<feature type="compositionally biased region" description="Low complexity" evidence="1">
    <location>
        <begin position="296"/>
        <end position="317"/>
    </location>
</feature>
<organism evidence="2 3">
    <name type="scientific">Achromobacter aegrifaciens</name>
    <dbReference type="NCBI Taxonomy" id="1287736"/>
    <lineage>
        <taxon>Bacteria</taxon>
        <taxon>Pseudomonadati</taxon>
        <taxon>Pseudomonadota</taxon>
        <taxon>Betaproteobacteria</taxon>
        <taxon>Burkholderiales</taxon>
        <taxon>Alcaligenaceae</taxon>
        <taxon>Achromobacter</taxon>
    </lineage>
</organism>
<dbReference type="AlphaFoldDB" id="A0AAD2J4R6"/>
<gene>
    <name evidence="2" type="ORF">ERS370000_05444</name>
</gene>
<feature type="compositionally biased region" description="Pro residues" evidence="1">
    <location>
        <begin position="318"/>
        <end position="327"/>
    </location>
</feature>
<protein>
    <submittedName>
        <fullName evidence="2">Uncharacterized protein</fullName>
    </submittedName>
</protein>
<comment type="caution">
    <text evidence="2">The sequence shown here is derived from an EMBL/GenBank/DDBJ whole genome shotgun (WGS) entry which is preliminary data.</text>
</comment>
<evidence type="ECO:0000313" key="2">
    <source>
        <dbReference type="EMBL" id="CUJ71232.1"/>
    </source>
</evidence>
<sequence length="350" mass="37053">MPEIADNQPAAPGAVAESPMVALAVLRSAPDSSDSQLNNILAGVYGTYQDGKFLVDSAIRRADEQFFEYTRDASEAANVSILQVPEALLPVVKANIGAMVRARWADMYASMRAAHADGSDMAIALDSDRDRALLAIDDILRDTGAQEVFVSPLEVQGLLVNFRMSIPAVSADGEVQEAPVTERPYGRLHAAATLTSAGAVIPCPADAAFGALEAETASFPAHNSEDRADGVLRMRLVAPSAELAQGYANLVAQDPTLRELIFALGHPSAFQLESVGQPYAPQQVDVEQLADALRSADQTQQQDGLDAGAAARQFVPHVPAPVAPPPIDGGFFDDEPPAPPAQIERPRERG</sequence>
<dbReference type="EMBL" id="CYTK01000012">
    <property type="protein sequence ID" value="CUJ71232.1"/>
    <property type="molecule type" value="Genomic_DNA"/>
</dbReference>
<dbReference type="Proteomes" id="UP000044098">
    <property type="component" value="Unassembled WGS sequence"/>
</dbReference>
<accession>A0AAD2J4R6</accession>
<feature type="region of interest" description="Disordered" evidence="1">
    <location>
        <begin position="293"/>
        <end position="350"/>
    </location>
</feature>
<name>A0AAD2J4R6_ACHAE</name>
<proteinExistence type="predicted"/>
<evidence type="ECO:0000256" key="1">
    <source>
        <dbReference type="SAM" id="MobiDB-lite"/>
    </source>
</evidence>
<evidence type="ECO:0000313" key="3">
    <source>
        <dbReference type="Proteomes" id="UP000044098"/>
    </source>
</evidence>